<evidence type="ECO:0000256" key="1">
    <source>
        <dbReference type="SAM" id="MobiDB-lite"/>
    </source>
</evidence>
<reference evidence="3" key="1">
    <citation type="submission" date="2025-08" db="UniProtKB">
        <authorList>
            <consortium name="RefSeq"/>
        </authorList>
    </citation>
    <scope>IDENTIFICATION</scope>
    <source>
        <tissue evidence="3">Whole organism</tissue>
    </source>
</reference>
<organism evidence="2 3">
    <name type="scientific">Hyalella azteca</name>
    <name type="common">Amphipod</name>
    <dbReference type="NCBI Taxonomy" id="294128"/>
    <lineage>
        <taxon>Eukaryota</taxon>
        <taxon>Metazoa</taxon>
        <taxon>Ecdysozoa</taxon>
        <taxon>Arthropoda</taxon>
        <taxon>Crustacea</taxon>
        <taxon>Multicrustacea</taxon>
        <taxon>Malacostraca</taxon>
        <taxon>Eumalacostraca</taxon>
        <taxon>Peracarida</taxon>
        <taxon>Amphipoda</taxon>
        <taxon>Senticaudata</taxon>
        <taxon>Talitrida</taxon>
        <taxon>Talitroidea</taxon>
        <taxon>Hyalellidae</taxon>
        <taxon>Hyalella</taxon>
    </lineage>
</organism>
<feature type="region of interest" description="Disordered" evidence="1">
    <location>
        <begin position="65"/>
        <end position="97"/>
    </location>
</feature>
<name>A0A8B7P5A2_HYAAZ</name>
<gene>
    <name evidence="3" type="primary">LOC108677409</name>
</gene>
<sequence>MGFDAITSVVDVDACVTQYGIRTILPAGLLKASVPGNRPDTASKKRDSLLRKFIDALSRILSVGTLSRGDRHPTRVPPPDRHPTRAPPPDRHPTREPLLHHQTVTPPALHHQTVTPPLLHHQAVTPPALHHQPSTTSPPPQALHHQPSTTSPPPPDRHPTIAPPRDRHPTSLWCAVQTRGRGSYQSQDRRSDPSLGCTSLGAQLAGIESKRLAGRVSKPTERRSGL</sequence>
<feature type="compositionally biased region" description="Basic and acidic residues" evidence="1">
    <location>
        <begin position="155"/>
        <end position="169"/>
    </location>
</feature>
<feature type="region of interest" description="Disordered" evidence="1">
    <location>
        <begin position="127"/>
        <end position="171"/>
    </location>
</feature>
<dbReference type="RefSeq" id="XP_018021117.1">
    <property type="nucleotide sequence ID" value="XM_018165628.1"/>
</dbReference>
<proteinExistence type="predicted"/>
<dbReference type="KEGG" id="hazt:108677409"/>
<evidence type="ECO:0000313" key="3">
    <source>
        <dbReference type="RefSeq" id="XP_018021117.1"/>
    </source>
</evidence>
<evidence type="ECO:0000313" key="2">
    <source>
        <dbReference type="Proteomes" id="UP000694843"/>
    </source>
</evidence>
<feature type="region of interest" description="Disordered" evidence="1">
    <location>
        <begin position="178"/>
        <end position="197"/>
    </location>
</feature>
<dbReference type="AlphaFoldDB" id="A0A8B7P5A2"/>
<feature type="compositionally biased region" description="Basic and acidic residues" evidence="1">
    <location>
        <begin position="68"/>
        <end position="97"/>
    </location>
</feature>
<keyword evidence="2" id="KW-1185">Reference proteome</keyword>
<dbReference type="Proteomes" id="UP000694843">
    <property type="component" value="Unplaced"/>
</dbReference>
<accession>A0A8B7P5A2</accession>
<dbReference type="GeneID" id="108677409"/>
<protein>
    <submittedName>
        <fullName evidence="3">Serine/arginine repetitive matrix protein 1-like</fullName>
    </submittedName>
</protein>